<comment type="caution">
    <text evidence="1">The sequence shown here is derived from an EMBL/GenBank/DDBJ whole genome shotgun (WGS) entry which is preliminary data.</text>
</comment>
<sequence>MEDGLHSCIGKLQHLGARPVGRFALSYANARGLASYMKTFITPCRINFGMNPKAVSAPGLQNPSLPSFVWIPQPSLYV</sequence>
<accession>A0A227KF86</accession>
<keyword evidence="2" id="KW-1185">Reference proteome</keyword>
<evidence type="ECO:0000313" key="1">
    <source>
        <dbReference type="EMBL" id="OXE45539.1"/>
    </source>
</evidence>
<organism evidence="1 2">
    <name type="scientific">Turicimonas muris</name>
    <dbReference type="NCBI Taxonomy" id="1796652"/>
    <lineage>
        <taxon>Bacteria</taxon>
        <taxon>Pseudomonadati</taxon>
        <taxon>Pseudomonadota</taxon>
        <taxon>Betaproteobacteria</taxon>
        <taxon>Burkholderiales</taxon>
        <taxon>Sutterellaceae</taxon>
        <taxon>Turicimonas</taxon>
    </lineage>
</organism>
<reference evidence="2" key="1">
    <citation type="submission" date="2017-05" db="EMBL/GenBank/DDBJ databases">
        <title>Improved OligoMM genomes.</title>
        <authorList>
            <person name="Garzetti D."/>
        </authorList>
    </citation>
    <scope>NUCLEOTIDE SEQUENCE [LARGE SCALE GENOMIC DNA]</scope>
    <source>
        <strain evidence="2">YL45</strain>
    </source>
</reference>
<dbReference type="Proteomes" id="UP000214610">
    <property type="component" value="Unassembled WGS sequence"/>
</dbReference>
<proteinExistence type="predicted"/>
<dbReference type="EMBL" id="NHMP01000009">
    <property type="protein sequence ID" value="OXE45539.1"/>
    <property type="molecule type" value="Genomic_DNA"/>
</dbReference>
<protein>
    <submittedName>
        <fullName evidence="1">Uncharacterized protein</fullName>
    </submittedName>
</protein>
<dbReference type="GeneID" id="97014020"/>
<gene>
    <name evidence="1" type="ORF">ADH67_11080</name>
</gene>
<dbReference type="AlphaFoldDB" id="A0A227KF86"/>
<evidence type="ECO:0000313" key="2">
    <source>
        <dbReference type="Proteomes" id="UP000214610"/>
    </source>
</evidence>
<dbReference type="RefSeq" id="WP_084081601.1">
    <property type="nucleotide sequence ID" value="NZ_CP065313.1"/>
</dbReference>
<name>A0A227KF86_9BURK</name>